<keyword evidence="8" id="KW-0472">Membrane</keyword>
<dbReference type="GO" id="GO:0009247">
    <property type="term" value="P:glycolipid biosynthetic process"/>
    <property type="evidence" value="ECO:0007669"/>
    <property type="project" value="InterPro"/>
</dbReference>
<accession>A0A7S3JY04</accession>
<keyword evidence="5" id="KW-0735">Signal-anchor</keyword>
<dbReference type="PANTHER" id="PTHR14647">
    <property type="entry name" value="GALACTOSE-3-O-SULFOTRANSFERASE"/>
    <property type="match status" value="1"/>
</dbReference>
<dbReference type="InterPro" id="IPR005331">
    <property type="entry name" value="Sulfotransferase"/>
</dbReference>
<name>A0A7S3JY04_9STRA</name>
<dbReference type="InterPro" id="IPR027417">
    <property type="entry name" value="P-loop_NTPase"/>
</dbReference>
<protein>
    <recommendedName>
        <fullName evidence="11">Sulfotransferase domain-containing protein</fullName>
    </recommendedName>
</protein>
<gene>
    <name evidence="10" type="ORF">ALAG00032_LOCUS7928</name>
</gene>
<evidence type="ECO:0000256" key="6">
    <source>
        <dbReference type="ARBA" id="ARBA00022989"/>
    </source>
</evidence>
<dbReference type="Pfam" id="PF03567">
    <property type="entry name" value="Sulfotransfer_2"/>
    <property type="match status" value="1"/>
</dbReference>
<evidence type="ECO:0000256" key="7">
    <source>
        <dbReference type="ARBA" id="ARBA00023034"/>
    </source>
</evidence>
<keyword evidence="6" id="KW-1133">Transmembrane helix</keyword>
<reference evidence="10" key="1">
    <citation type="submission" date="2021-01" db="EMBL/GenBank/DDBJ databases">
        <authorList>
            <person name="Corre E."/>
            <person name="Pelletier E."/>
            <person name="Niang G."/>
            <person name="Scheremetjew M."/>
            <person name="Finn R."/>
            <person name="Kale V."/>
            <person name="Holt S."/>
            <person name="Cochrane G."/>
            <person name="Meng A."/>
            <person name="Brown T."/>
            <person name="Cohen L."/>
        </authorList>
    </citation>
    <scope>NUCLEOTIDE SEQUENCE</scope>
    <source>
        <strain evidence="10">CCMP1510</strain>
    </source>
</reference>
<evidence type="ECO:0000256" key="8">
    <source>
        <dbReference type="ARBA" id="ARBA00023136"/>
    </source>
</evidence>
<evidence type="ECO:0008006" key="11">
    <source>
        <dbReference type="Google" id="ProtNLM"/>
    </source>
</evidence>
<evidence type="ECO:0000256" key="4">
    <source>
        <dbReference type="ARBA" id="ARBA00022692"/>
    </source>
</evidence>
<sequence length="323" mass="36449">MRVVIRRYMSILLLFSFSAAFNRSTNLVYIKLPKCASSTVGGIARRIAAHYRLRGINGTATVNLAILSNSHDDKRKYILEPQVFANHAEMSKLDLSLLRQPSFVFSLVREPSKRCISSYFYTNVHRNGANITLQSEIGSLRQCKNGLFSYLVPRGCKNVSCLFSAYDFIGTVETWDKSMVLLAHLTGVPISAVLSVEAKSNPHPPLHQPAIDYISGPSFNESNKLDIALYEQVQQRLDTLANNMGSHFNIKLNEFKEKQSRATQVCSYNVELYSLTHECKILKSKSTLHCGNIPKPWPNLEDLCYWGDNGCNYRCLDAFFGYP</sequence>
<keyword evidence="3" id="KW-0808">Transferase</keyword>
<dbReference type="PANTHER" id="PTHR14647:SF87">
    <property type="entry name" value="PUTATIVE-RELATED"/>
    <property type="match status" value="1"/>
</dbReference>
<organism evidence="10">
    <name type="scientific">Aureoumbra lagunensis</name>
    <dbReference type="NCBI Taxonomy" id="44058"/>
    <lineage>
        <taxon>Eukaryota</taxon>
        <taxon>Sar</taxon>
        <taxon>Stramenopiles</taxon>
        <taxon>Ochrophyta</taxon>
        <taxon>Pelagophyceae</taxon>
        <taxon>Pelagomonadales</taxon>
        <taxon>Aureoumbra</taxon>
    </lineage>
</organism>
<evidence type="ECO:0000256" key="1">
    <source>
        <dbReference type="ARBA" id="ARBA00004323"/>
    </source>
</evidence>
<dbReference type="InterPro" id="IPR009729">
    <property type="entry name" value="Gal-3-0_sulfotransfrase"/>
</dbReference>
<evidence type="ECO:0000256" key="2">
    <source>
        <dbReference type="ARBA" id="ARBA00008124"/>
    </source>
</evidence>
<keyword evidence="4" id="KW-0812">Transmembrane</keyword>
<evidence type="ECO:0000313" key="10">
    <source>
        <dbReference type="EMBL" id="CAE0367179.1"/>
    </source>
</evidence>
<dbReference type="GO" id="GO:0000139">
    <property type="term" value="C:Golgi membrane"/>
    <property type="evidence" value="ECO:0007669"/>
    <property type="project" value="UniProtKB-SubCell"/>
</dbReference>
<evidence type="ECO:0000256" key="5">
    <source>
        <dbReference type="ARBA" id="ARBA00022968"/>
    </source>
</evidence>
<evidence type="ECO:0000256" key="9">
    <source>
        <dbReference type="ARBA" id="ARBA00023180"/>
    </source>
</evidence>
<comment type="similarity">
    <text evidence="2">Belongs to the galactose-3-O-sulfotransferase family.</text>
</comment>
<comment type="subcellular location">
    <subcellularLocation>
        <location evidence="1">Golgi apparatus membrane</location>
        <topology evidence="1">Single-pass type II membrane protein</topology>
    </subcellularLocation>
</comment>
<evidence type="ECO:0000256" key="3">
    <source>
        <dbReference type="ARBA" id="ARBA00022679"/>
    </source>
</evidence>
<dbReference type="Gene3D" id="3.40.50.300">
    <property type="entry name" value="P-loop containing nucleotide triphosphate hydrolases"/>
    <property type="match status" value="2"/>
</dbReference>
<dbReference type="AlphaFoldDB" id="A0A7S3JY04"/>
<dbReference type="GO" id="GO:0001733">
    <property type="term" value="F:galactosylceramide sulfotransferase activity"/>
    <property type="evidence" value="ECO:0007669"/>
    <property type="project" value="InterPro"/>
</dbReference>
<proteinExistence type="inferred from homology"/>
<dbReference type="EMBL" id="HBIJ01011612">
    <property type="protein sequence ID" value="CAE0367179.1"/>
    <property type="molecule type" value="Transcribed_RNA"/>
</dbReference>
<keyword evidence="7" id="KW-0333">Golgi apparatus</keyword>
<keyword evidence="9" id="KW-0325">Glycoprotein</keyword>